<comment type="similarity">
    <text evidence="3">Belongs to the DsrH/TusB family.</text>
</comment>
<dbReference type="PANTHER" id="PTHR37526">
    <property type="entry name" value="PROTEIN TUSB"/>
    <property type="match status" value="1"/>
</dbReference>
<dbReference type="RefSeq" id="WP_042717852.1">
    <property type="nucleotide sequence ID" value="NZ_CP019445.1"/>
</dbReference>
<protein>
    <recommendedName>
        <fullName evidence="3">Protein TusB</fullName>
    </recommendedName>
    <alternativeName>
        <fullName evidence="3">tRNA 2-thiouridine synthesizing protein B</fullName>
    </alternativeName>
</protein>
<dbReference type="Pfam" id="PF04077">
    <property type="entry name" value="DsrH"/>
    <property type="match status" value="1"/>
</dbReference>
<dbReference type="Gene3D" id="3.40.1260.10">
    <property type="entry name" value="DsrEFH-like"/>
    <property type="match status" value="1"/>
</dbReference>
<dbReference type="InterPro" id="IPR007215">
    <property type="entry name" value="Sulphur_relay_TusB/DsrH"/>
</dbReference>
<keyword evidence="2 3" id="KW-0819">tRNA processing</keyword>
<dbReference type="NCBIfam" id="NF010035">
    <property type="entry name" value="PRK13510.1"/>
    <property type="match status" value="1"/>
</dbReference>
<keyword evidence="5" id="KW-1185">Reference proteome</keyword>
<comment type="subcellular location">
    <subcellularLocation>
        <location evidence="3">Cytoplasm</location>
    </subcellularLocation>
</comment>
<dbReference type="AlphaFoldDB" id="A0A807LGY9"/>
<reference evidence="4 5" key="1">
    <citation type="submission" date="2017-01" db="EMBL/GenBank/DDBJ databases">
        <authorList>
            <person name="Cao J.-M."/>
        </authorList>
    </citation>
    <scope>NUCLEOTIDE SEQUENCE [LARGE SCALE GENOMIC DNA]</scope>
    <source>
        <strain evidence="4 5">888-76</strain>
    </source>
</reference>
<evidence type="ECO:0000313" key="4">
    <source>
        <dbReference type="EMBL" id="APZ05320.1"/>
    </source>
</evidence>
<dbReference type="EMBL" id="CP019445">
    <property type="protein sequence ID" value="APZ05320.1"/>
    <property type="molecule type" value="Genomic_DNA"/>
</dbReference>
<dbReference type="KEGG" id="kco:BWI95_09755"/>
<proteinExistence type="inferred from homology"/>
<dbReference type="NCBIfam" id="TIGR03011">
    <property type="entry name" value="sulf_tusB_dsrH"/>
    <property type="match status" value="1"/>
</dbReference>
<dbReference type="PANTHER" id="PTHR37526:SF1">
    <property type="entry name" value="PROTEIN TUSB"/>
    <property type="match status" value="1"/>
</dbReference>
<comment type="subunit">
    <text evidence="3">Heterohexamer, formed by a dimer of trimers. The hexameric TusBCD complex contains 2 copies each of TusB, TusC and TusD. The TusBCD complex interacts with TusE.</text>
</comment>
<dbReference type="SUPFAM" id="SSF75169">
    <property type="entry name" value="DsrEFH-like"/>
    <property type="match status" value="1"/>
</dbReference>
<dbReference type="GO" id="GO:1990228">
    <property type="term" value="C:sulfurtransferase complex"/>
    <property type="evidence" value="ECO:0007669"/>
    <property type="project" value="TreeGrafter"/>
</dbReference>
<sequence>MLLTLSRSPWHCDMTALLRVLRPGDDLLLLSDGVLAALNGSPFVELLLNAPITLHVLKDDVDARGLSAQISSSAVSVSYTDFVSLAVKNAVQLNW</sequence>
<dbReference type="Proteomes" id="UP000187148">
    <property type="component" value="Chromosome"/>
</dbReference>
<evidence type="ECO:0000256" key="2">
    <source>
        <dbReference type="ARBA" id="ARBA00022694"/>
    </source>
</evidence>
<dbReference type="InterPro" id="IPR027396">
    <property type="entry name" value="DsrEFH-like"/>
</dbReference>
<dbReference type="GO" id="GO:0002143">
    <property type="term" value="P:tRNA wobble position uridine thiolation"/>
    <property type="evidence" value="ECO:0007669"/>
    <property type="project" value="InterPro"/>
</dbReference>
<keyword evidence="1 3" id="KW-0963">Cytoplasm</keyword>
<dbReference type="HAMAP" id="MF_01564">
    <property type="entry name" value="Thiourid_synth_B"/>
    <property type="match status" value="1"/>
</dbReference>
<dbReference type="InterPro" id="IPR023526">
    <property type="entry name" value="Sulphur_relay_TusB"/>
</dbReference>
<evidence type="ECO:0000256" key="1">
    <source>
        <dbReference type="ARBA" id="ARBA00022490"/>
    </source>
</evidence>
<evidence type="ECO:0000256" key="3">
    <source>
        <dbReference type="HAMAP-Rule" id="MF_01564"/>
    </source>
</evidence>
<evidence type="ECO:0000313" key="5">
    <source>
        <dbReference type="Proteomes" id="UP000187148"/>
    </source>
</evidence>
<organism evidence="4 5">
    <name type="scientific">Kosakonia cowanii JCM 10956 = DSM 18146</name>
    <dbReference type="NCBI Taxonomy" id="1300165"/>
    <lineage>
        <taxon>Bacteria</taxon>
        <taxon>Pseudomonadati</taxon>
        <taxon>Pseudomonadota</taxon>
        <taxon>Gammaproteobacteria</taxon>
        <taxon>Enterobacterales</taxon>
        <taxon>Enterobacteriaceae</taxon>
        <taxon>Kosakonia</taxon>
    </lineage>
</organism>
<gene>
    <name evidence="3" type="primary">tusB</name>
    <name evidence="4" type="ORF">BWI95_09755</name>
</gene>
<comment type="function">
    <text evidence="3">Part of a sulfur-relay system required for 2-thiolation of 5-methylaminomethyl-2-thiouridine (mnm(5)s(2)U) at tRNA wobble positions.</text>
</comment>
<name>A0A807LGY9_9ENTR</name>
<accession>A0A807LGY9</accession>